<gene>
    <name evidence="3" type="ORF">Sango_1489700</name>
</gene>
<dbReference type="InterPro" id="IPR036249">
    <property type="entry name" value="Thioredoxin-like_sf"/>
</dbReference>
<dbReference type="Proteomes" id="UP001289374">
    <property type="component" value="Unassembled WGS sequence"/>
</dbReference>
<dbReference type="AlphaFoldDB" id="A0AAE2BSU6"/>
<feature type="domain" description="Glutaredoxin" evidence="2">
    <location>
        <begin position="268"/>
        <end position="335"/>
    </location>
</feature>
<comment type="caution">
    <text evidence="3">The sequence shown here is derived from an EMBL/GenBank/DDBJ whole genome shotgun (WGS) entry which is preliminary data.</text>
</comment>
<dbReference type="Pfam" id="PF00462">
    <property type="entry name" value="Glutaredoxin"/>
    <property type="match status" value="1"/>
</dbReference>
<evidence type="ECO:0000313" key="3">
    <source>
        <dbReference type="EMBL" id="KAK4396531.1"/>
    </source>
</evidence>
<sequence length="488" mass="54156">MGCVSSKLIAKEIKQENSYRRNGDYTHHVVSLTSSTYGVLKLDKDKEGAQPQKQDEVEVKQSIKECVVEVKKASPPREEPSEIINAWELMEGLEEEVVPVVVQSKKSPKSRPFDARSPLKFLNQMGSPRKVKKVGGKENKGRGNGGIGPLENSPKTVLKESNNLKESVKKPSPRLWASIRGSPNGKRCDSLRFDSGVVMSRRRSLGPLFDPELVASLEKEVSEEEEEIKKMVSISSTPTSRKARNSHDSDAILELYKKKCPPGGENAVVIYTTTLRGIRKTFEDCNVARSIIESQNVRMIERDISMHSGFKEELRALMSCKEVKVPLVFVKGRLIGGADEMVKLDEEGKLGHLLAGIPEAAAGCGGCAGIRFMMCVDCNGSCKVLGEDGKKSVKCNKCNENGVDSDGTILLVDRHGIVVKPDKRKTRHSILVKTDRNVKDNDFLKLLLRPAGELQSMHAHVCSIFWKENDELSDLDQTPIDTMRVRKF</sequence>
<reference evidence="3" key="2">
    <citation type="journal article" date="2024" name="Plant">
        <title>Genomic evolution and insights into agronomic trait innovations of Sesamum species.</title>
        <authorList>
            <person name="Miao H."/>
            <person name="Wang L."/>
            <person name="Qu L."/>
            <person name="Liu H."/>
            <person name="Sun Y."/>
            <person name="Le M."/>
            <person name="Wang Q."/>
            <person name="Wei S."/>
            <person name="Zheng Y."/>
            <person name="Lin W."/>
            <person name="Duan Y."/>
            <person name="Cao H."/>
            <person name="Xiong S."/>
            <person name="Wang X."/>
            <person name="Wei L."/>
            <person name="Li C."/>
            <person name="Ma Q."/>
            <person name="Ju M."/>
            <person name="Zhao R."/>
            <person name="Li G."/>
            <person name="Mu C."/>
            <person name="Tian Q."/>
            <person name="Mei H."/>
            <person name="Zhang T."/>
            <person name="Gao T."/>
            <person name="Zhang H."/>
        </authorList>
    </citation>
    <scope>NUCLEOTIDE SEQUENCE</scope>
    <source>
        <strain evidence="3">K16</strain>
    </source>
</reference>
<proteinExistence type="predicted"/>
<organism evidence="3 4">
    <name type="scientific">Sesamum angolense</name>
    <dbReference type="NCBI Taxonomy" id="2727404"/>
    <lineage>
        <taxon>Eukaryota</taxon>
        <taxon>Viridiplantae</taxon>
        <taxon>Streptophyta</taxon>
        <taxon>Embryophyta</taxon>
        <taxon>Tracheophyta</taxon>
        <taxon>Spermatophyta</taxon>
        <taxon>Magnoliopsida</taxon>
        <taxon>eudicotyledons</taxon>
        <taxon>Gunneridae</taxon>
        <taxon>Pentapetalae</taxon>
        <taxon>asterids</taxon>
        <taxon>lamiids</taxon>
        <taxon>Lamiales</taxon>
        <taxon>Pedaliaceae</taxon>
        <taxon>Sesamum</taxon>
    </lineage>
</organism>
<dbReference type="Pfam" id="PF23733">
    <property type="entry name" value="GRXCR1-2_C"/>
    <property type="match status" value="1"/>
</dbReference>
<name>A0AAE2BSU6_9LAMI</name>
<dbReference type="PROSITE" id="PS51354">
    <property type="entry name" value="GLUTAREDOXIN_2"/>
    <property type="match status" value="1"/>
</dbReference>
<keyword evidence="4" id="KW-1185">Reference proteome</keyword>
<dbReference type="SUPFAM" id="SSF52833">
    <property type="entry name" value="Thioredoxin-like"/>
    <property type="match status" value="1"/>
</dbReference>
<reference evidence="3" key="1">
    <citation type="submission" date="2020-06" db="EMBL/GenBank/DDBJ databases">
        <authorList>
            <person name="Li T."/>
            <person name="Hu X."/>
            <person name="Zhang T."/>
            <person name="Song X."/>
            <person name="Zhang H."/>
            <person name="Dai N."/>
            <person name="Sheng W."/>
            <person name="Hou X."/>
            <person name="Wei L."/>
        </authorList>
    </citation>
    <scope>NUCLEOTIDE SEQUENCE</scope>
    <source>
        <strain evidence="3">K16</strain>
        <tissue evidence="3">Leaf</tissue>
    </source>
</reference>
<protein>
    <recommendedName>
        <fullName evidence="2">Glutaredoxin domain-containing protein</fullName>
    </recommendedName>
</protein>
<dbReference type="PANTHER" id="PTHR45669">
    <property type="entry name" value="GLUTAREDOXIN DOMAIN-CONTAINING CYSTEINE-RICH PROTEIN CG12206-RELATED"/>
    <property type="match status" value="1"/>
</dbReference>
<dbReference type="EMBL" id="JACGWL010000008">
    <property type="protein sequence ID" value="KAK4396531.1"/>
    <property type="molecule type" value="Genomic_DNA"/>
</dbReference>
<feature type="region of interest" description="Disordered" evidence="1">
    <location>
        <begin position="129"/>
        <end position="156"/>
    </location>
</feature>
<dbReference type="PANTHER" id="PTHR45669:SF12">
    <property type="entry name" value="EMB|CAB85507.1"/>
    <property type="match status" value="1"/>
</dbReference>
<dbReference type="InterPro" id="IPR002109">
    <property type="entry name" value="Glutaredoxin"/>
</dbReference>
<evidence type="ECO:0000256" key="1">
    <source>
        <dbReference type="SAM" id="MobiDB-lite"/>
    </source>
</evidence>
<accession>A0AAE2BSU6</accession>
<evidence type="ECO:0000313" key="4">
    <source>
        <dbReference type="Proteomes" id="UP001289374"/>
    </source>
</evidence>
<evidence type="ECO:0000259" key="2">
    <source>
        <dbReference type="Pfam" id="PF00462"/>
    </source>
</evidence>
<dbReference type="Gene3D" id="3.40.30.10">
    <property type="entry name" value="Glutaredoxin"/>
    <property type="match status" value="1"/>
</dbReference>